<gene>
    <name evidence="2" type="ORF">ACFQ1O_04350</name>
</gene>
<dbReference type="PROSITE" id="PS51257">
    <property type="entry name" value="PROKAR_LIPOPROTEIN"/>
    <property type="match status" value="1"/>
</dbReference>
<proteinExistence type="predicted"/>
<reference evidence="3" key="1">
    <citation type="journal article" date="2019" name="Int. J. Syst. Evol. Microbiol.">
        <title>The Global Catalogue of Microorganisms (GCM) 10K type strain sequencing project: providing services to taxonomists for standard genome sequencing and annotation.</title>
        <authorList>
            <consortium name="The Broad Institute Genomics Platform"/>
            <consortium name="The Broad Institute Genome Sequencing Center for Infectious Disease"/>
            <person name="Wu L."/>
            <person name="Ma J."/>
        </authorList>
    </citation>
    <scope>NUCLEOTIDE SEQUENCE [LARGE SCALE GENOMIC DNA]</scope>
    <source>
        <strain evidence="3">CCUG 62114</strain>
    </source>
</reference>
<protein>
    <recommendedName>
        <fullName evidence="4">Lipoprotein</fullName>
    </recommendedName>
</protein>
<evidence type="ECO:0000256" key="1">
    <source>
        <dbReference type="SAM" id="SignalP"/>
    </source>
</evidence>
<dbReference type="Proteomes" id="UP001596997">
    <property type="component" value="Unassembled WGS sequence"/>
</dbReference>
<keyword evidence="3" id="KW-1185">Reference proteome</keyword>
<feature type="chain" id="PRO_5047501781" description="Lipoprotein" evidence="1">
    <location>
        <begin position="20"/>
        <end position="146"/>
    </location>
</feature>
<organism evidence="2 3">
    <name type="scientific">Pseudofulvibacter geojedonensis</name>
    <dbReference type="NCBI Taxonomy" id="1123758"/>
    <lineage>
        <taxon>Bacteria</taxon>
        <taxon>Pseudomonadati</taxon>
        <taxon>Bacteroidota</taxon>
        <taxon>Flavobacteriia</taxon>
        <taxon>Flavobacteriales</taxon>
        <taxon>Flavobacteriaceae</taxon>
        <taxon>Pseudofulvibacter</taxon>
    </lineage>
</organism>
<accession>A0ABW3I0I4</accession>
<name>A0ABW3I0I4_9FLAO</name>
<comment type="caution">
    <text evidence="2">The sequence shown here is derived from an EMBL/GenBank/DDBJ whole genome shotgun (WGS) entry which is preliminary data.</text>
</comment>
<evidence type="ECO:0008006" key="4">
    <source>
        <dbReference type="Google" id="ProtNLM"/>
    </source>
</evidence>
<feature type="signal peptide" evidence="1">
    <location>
        <begin position="1"/>
        <end position="19"/>
    </location>
</feature>
<sequence length="146" mass="16716">MNRLFILAIIMLVFASCSSDDNNTSSPSNSTLVTLQANKWVLFQTITEQSNPADEFAVPVAYYNRKEIDFINDSEYELTIYNAGISPISFVYGLTVSEQILLRDYGTANISYINYDDASQTFYVRKKYISMSGETIKKEYYKIKED</sequence>
<dbReference type="EMBL" id="JBHTJM010000005">
    <property type="protein sequence ID" value="MFD0963236.1"/>
    <property type="molecule type" value="Genomic_DNA"/>
</dbReference>
<dbReference type="RefSeq" id="WP_377713736.1">
    <property type="nucleotide sequence ID" value="NZ_JBHTJM010000005.1"/>
</dbReference>
<evidence type="ECO:0000313" key="3">
    <source>
        <dbReference type="Proteomes" id="UP001596997"/>
    </source>
</evidence>
<evidence type="ECO:0000313" key="2">
    <source>
        <dbReference type="EMBL" id="MFD0963236.1"/>
    </source>
</evidence>
<keyword evidence="1" id="KW-0732">Signal</keyword>